<keyword evidence="1" id="KW-0812">Transmembrane</keyword>
<keyword evidence="1" id="KW-1133">Transmembrane helix</keyword>
<name>A0A6A6E6K7_9PEZI</name>
<evidence type="ECO:0000256" key="1">
    <source>
        <dbReference type="SAM" id="Phobius"/>
    </source>
</evidence>
<dbReference type="EMBL" id="ML994631">
    <property type="protein sequence ID" value="KAF2186108.1"/>
    <property type="molecule type" value="Genomic_DNA"/>
</dbReference>
<gene>
    <name evidence="2" type="ORF">K469DRAFT_574333</name>
</gene>
<reference evidence="2" key="1">
    <citation type="journal article" date="2020" name="Stud. Mycol.">
        <title>101 Dothideomycetes genomes: a test case for predicting lifestyles and emergence of pathogens.</title>
        <authorList>
            <person name="Haridas S."/>
            <person name="Albert R."/>
            <person name="Binder M."/>
            <person name="Bloem J."/>
            <person name="Labutti K."/>
            <person name="Salamov A."/>
            <person name="Andreopoulos B."/>
            <person name="Baker S."/>
            <person name="Barry K."/>
            <person name="Bills G."/>
            <person name="Bluhm B."/>
            <person name="Cannon C."/>
            <person name="Castanera R."/>
            <person name="Culley D."/>
            <person name="Daum C."/>
            <person name="Ezra D."/>
            <person name="Gonzalez J."/>
            <person name="Henrissat B."/>
            <person name="Kuo A."/>
            <person name="Liang C."/>
            <person name="Lipzen A."/>
            <person name="Lutzoni F."/>
            <person name="Magnuson J."/>
            <person name="Mondo S."/>
            <person name="Nolan M."/>
            <person name="Ohm R."/>
            <person name="Pangilinan J."/>
            <person name="Park H.-J."/>
            <person name="Ramirez L."/>
            <person name="Alfaro M."/>
            <person name="Sun H."/>
            <person name="Tritt A."/>
            <person name="Yoshinaga Y."/>
            <person name="Zwiers L.-H."/>
            <person name="Turgeon B."/>
            <person name="Goodwin S."/>
            <person name="Spatafora J."/>
            <person name="Crous P."/>
            <person name="Grigoriev I."/>
        </authorList>
    </citation>
    <scope>NUCLEOTIDE SEQUENCE</scope>
    <source>
        <strain evidence="2">CBS 207.26</strain>
    </source>
</reference>
<keyword evidence="1" id="KW-0472">Membrane</keyword>
<keyword evidence="3" id="KW-1185">Reference proteome</keyword>
<proteinExistence type="predicted"/>
<organism evidence="2 3">
    <name type="scientific">Zopfia rhizophila CBS 207.26</name>
    <dbReference type="NCBI Taxonomy" id="1314779"/>
    <lineage>
        <taxon>Eukaryota</taxon>
        <taxon>Fungi</taxon>
        <taxon>Dikarya</taxon>
        <taxon>Ascomycota</taxon>
        <taxon>Pezizomycotina</taxon>
        <taxon>Dothideomycetes</taxon>
        <taxon>Dothideomycetes incertae sedis</taxon>
        <taxon>Zopfiaceae</taxon>
        <taxon>Zopfia</taxon>
    </lineage>
</organism>
<dbReference type="Proteomes" id="UP000800200">
    <property type="component" value="Unassembled WGS sequence"/>
</dbReference>
<sequence length="61" mass="7492">LKKRLTKVNYTNNNTLKNYLLFNINAAYKKLFKYYVKFKNALVYYITIILYSTYKYYLKAL</sequence>
<protein>
    <submittedName>
        <fullName evidence="2">Uncharacterized protein</fullName>
    </submittedName>
</protein>
<dbReference type="AlphaFoldDB" id="A0A6A6E6K7"/>
<feature type="non-terminal residue" evidence="2">
    <location>
        <position position="1"/>
    </location>
</feature>
<feature type="transmembrane region" description="Helical" evidence="1">
    <location>
        <begin position="41"/>
        <end position="58"/>
    </location>
</feature>
<accession>A0A6A6E6K7</accession>
<evidence type="ECO:0000313" key="3">
    <source>
        <dbReference type="Proteomes" id="UP000800200"/>
    </source>
</evidence>
<evidence type="ECO:0000313" key="2">
    <source>
        <dbReference type="EMBL" id="KAF2186108.1"/>
    </source>
</evidence>